<gene>
    <name evidence="10" type="ORF">D9756_001543</name>
</gene>
<comment type="subcellular location">
    <subcellularLocation>
        <location evidence="1">Membrane</location>
        <topology evidence="1">Multi-pass membrane protein</topology>
    </subcellularLocation>
</comment>
<dbReference type="PANTHER" id="PTHR32361:SF9">
    <property type="entry name" value="FERRIC REDUCTASE TRANSMEMBRANE COMPONENT 3-RELATED"/>
    <property type="match status" value="1"/>
</dbReference>
<reference evidence="10 11" key="1">
    <citation type="journal article" date="2020" name="ISME J.">
        <title>Uncovering the hidden diversity of litter-decomposition mechanisms in mushroom-forming fungi.</title>
        <authorList>
            <person name="Floudas D."/>
            <person name="Bentzer J."/>
            <person name="Ahren D."/>
            <person name="Johansson T."/>
            <person name="Persson P."/>
            <person name="Tunlid A."/>
        </authorList>
    </citation>
    <scope>NUCLEOTIDE SEQUENCE [LARGE SCALE GENOMIC DNA]</scope>
    <source>
        <strain evidence="10 11">CBS 146.42</strain>
    </source>
</reference>
<evidence type="ECO:0000256" key="8">
    <source>
        <dbReference type="SAM" id="Phobius"/>
    </source>
</evidence>
<dbReference type="GO" id="GO:0005886">
    <property type="term" value="C:plasma membrane"/>
    <property type="evidence" value="ECO:0007669"/>
    <property type="project" value="TreeGrafter"/>
</dbReference>
<feature type="transmembrane region" description="Helical" evidence="8">
    <location>
        <begin position="50"/>
        <end position="69"/>
    </location>
</feature>
<dbReference type="InterPro" id="IPR051410">
    <property type="entry name" value="Ferric/Cupric_Reductase"/>
</dbReference>
<evidence type="ECO:0000256" key="1">
    <source>
        <dbReference type="ARBA" id="ARBA00004141"/>
    </source>
</evidence>
<sequence length="611" mass="68556">MSQLLGGSSASELTMSPPNAYSSPSPTPSDDAAWLRAYMTSHSLSSRSKYYGYSFWAIVVGITLLYSLAHRFELRGGILGAWCNSVLLGRKRVPDCITWVYDRFKCRRIKTRRPVHFPSNGRLLGVLMLSSLVSILAFSGPDYLPPAEKSRQPETVIQKSWWTSAGRTGIMAFALLPLCILFALKGSPFSLFSSKFLVLLHFDKLAWLHRWSAGLLWLLTACHVGSWSVQLVLDEYPGSKQTVLSLVWSYPPFVYGWWGFVFLTLLIILSLKPIRNHHYELFFASHVLLVPPMLLTTSLHHPTVGLGTNFEYEPAASQSEPGIMFNNVPTKDTDMTSSSDVRSLYKPGLHGPEDDEMLDTQLEALDLVAFEGDEDVEIPGERRLSERVKRESKIRRTRSQRRLAGSSDFTQATSANAKFNPQLDRVPRPKPVASVCQYIDRRATPTCSPLTQAQRNNSVVSSEELSSYTPSRLAYVTGDRRNTRSFVSTRKHAPKLFKDIERRTGNPKDYQFTTGIPHTSDTPRFRLQMSEVEMNDINVISEFALPGKPKLEHILQEEMDAVKGPIVVACCGPTSLNTMVRECIVSQTDLGSAWRGGGRGHISFVSEEFEY</sequence>
<evidence type="ECO:0000313" key="10">
    <source>
        <dbReference type="EMBL" id="KAF5358341.1"/>
    </source>
</evidence>
<feature type="region of interest" description="Disordered" evidence="7">
    <location>
        <begin position="1"/>
        <end position="26"/>
    </location>
</feature>
<feature type="transmembrane region" description="Helical" evidence="8">
    <location>
        <begin position="214"/>
        <end position="233"/>
    </location>
</feature>
<keyword evidence="5" id="KW-0406">Ion transport</keyword>
<feature type="region of interest" description="Disordered" evidence="7">
    <location>
        <begin position="389"/>
        <end position="426"/>
    </location>
</feature>
<dbReference type="InterPro" id="IPR013130">
    <property type="entry name" value="Fe3_Rdtase_TM_dom"/>
</dbReference>
<evidence type="ECO:0000256" key="2">
    <source>
        <dbReference type="ARBA" id="ARBA00022448"/>
    </source>
</evidence>
<keyword evidence="2" id="KW-0813">Transport</keyword>
<dbReference type="AlphaFoldDB" id="A0A8H5LI70"/>
<evidence type="ECO:0000256" key="5">
    <source>
        <dbReference type="ARBA" id="ARBA00023065"/>
    </source>
</evidence>
<name>A0A8H5LI70_9AGAR</name>
<dbReference type="PANTHER" id="PTHR32361">
    <property type="entry name" value="FERRIC/CUPRIC REDUCTASE TRANSMEMBRANE COMPONENT"/>
    <property type="match status" value="1"/>
</dbReference>
<feature type="transmembrane region" description="Helical" evidence="8">
    <location>
        <begin position="253"/>
        <end position="271"/>
    </location>
</feature>
<proteinExistence type="predicted"/>
<keyword evidence="11" id="KW-1185">Reference proteome</keyword>
<feature type="transmembrane region" description="Helical" evidence="8">
    <location>
        <begin position="123"/>
        <end position="141"/>
    </location>
</feature>
<evidence type="ECO:0000256" key="4">
    <source>
        <dbReference type="ARBA" id="ARBA00022989"/>
    </source>
</evidence>
<organism evidence="10 11">
    <name type="scientific">Leucocoprinus leucothites</name>
    <dbReference type="NCBI Taxonomy" id="201217"/>
    <lineage>
        <taxon>Eukaryota</taxon>
        <taxon>Fungi</taxon>
        <taxon>Dikarya</taxon>
        <taxon>Basidiomycota</taxon>
        <taxon>Agaricomycotina</taxon>
        <taxon>Agaricomycetes</taxon>
        <taxon>Agaricomycetidae</taxon>
        <taxon>Agaricales</taxon>
        <taxon>Agaricineae</taxon>
        <taxon>Agaricaceae</taxon>
        <taxon>Leucocoprinus</taxon>
    </lineage>
</organism>
<feature type="domain" description="Ferric oxidoreductase" evidence="9">
    <location>
        <begin position="168"/>
        <end position="296"/>
    </location>
</feature>
<evidence type="ECO:0000256" key="7">
    <source>
        <dbReference type="SAM" id="MobiDB-lite"/>
    </source>
</evidence>
<evidence type="ECO:0000259" key="9">
    <source>
        <dbReference type="Pfam" id="PF01794"/>
    </source>
</evidence>
<feature type="compositionally biased region" description="Polar residues" evidence="7">
    <location>
        <begin position="407"/>
        <end position="419"/>
    </location>
</feature>
<evidence type="ECO:0000256" key="3">
    <source>
        <dbReference type="ARBA" id="ARBA00022692"/>
    </source>
</evidence>
<dbReference type="Pfam" id="PF01794">
    <property type="entry name" value="Ferric_reduct"/>
    <property type="match status" value="1"/>
</dbReference>
<feature type="compositionally biased region" description="Polar residues" evidence="7">
    <location>
        <begin position="1"/>
        <end position="21"/>
    </location>
</feature>
<dbReference type="EMBL" id="JAACJO010000005">
    <property type="protein sequence ID" value="KAF5358341.1"/>
    <property type="molecule type" value="Genomic_DNA"/>
</dbReference>
<dbReference type="GO" id="GO:0000293">
    <property type="term" value="F:ferric-chelate reductase activity"/>
    <property type="evidence" value="ECO:0007669"/>
    <property type="project" value="TreeGrafter"/>
</dbReference>
<keyword evidence="4 8" id="KW-1133">Transmembrane helix</keyword>
<keyword evidence="3 8" id="KW-0812">Transmembrane</keyword>
<dbReference type="Proteomes" id="UP000559027">
    <property type="component" value="Unassembled WGS sequence"/>
</dbReference>
<accession>A0A8H5LI70</accession>
<dbReference type="GO" id="GO:0015677">
    <property type="term" value="P:copper ion import"/>
    <property type="evidence" value="ECO:0007669"/>
    <property type="project" value="TreeGrafter"/>
</dbReference>
<protein>
    <recommendedName>
        <fullName evidence="9">Ferric oxidoreductase domain-containing protein</fullName>
    </recommendedName>
</protein>
<comment type="caution">
    <text evidence="10">The sequence shown here is derived from an EMBL/GenBank/DDBJ whole genome shotgun (WGS) entry which is preliminary data.</text>
</comment>
<dbReference type="GO" id="GO:0006879">
    <property type="term" value="P:intracellular iron ion homeostasis"/>
    <property type="evidence" value="ECO:0007669"/>
    <property type="project" value="TreeGrafter"/>
</dbReference>
<evidence type="ECO:0000313" key="11">
    <source>
        <dbReference type="Proteomes" id="UP000559027"/>
    </source>
</evidence>
<feature type="transmembrane region" description="Helical" evidence="8">
    <location>
        <begin position="161"/>
        <end position="184"/>
    </location>
</feature>
<keyword evidence="6 8" id="KW-0472">Membrane</keyword>
<feature type="compositionally biased region" description="Basic residues" evidence="7">
    <location>
        <begin position="392"/>
        <end position="401"/>
    </location>
</feature>
<dbReference type="GO" id="GO:0006826">
    <property type="term" value="P:iron ion transport"/>
    <property type="evidence" value="ECO:0007669"/>
    <property type="project" value="TreeGrafter"/>
</dbReference>
<evidence type="ECO:0000256" key="6">
    <source>
        <dbReference type="ARBA" id="ARBA00023136"/>
    </source>
</evidence>
<dbReference type="OrthoDB" id="10006946at2759"/>